<dbReference type="InterPro" id="IPR011057">
    <property type="entry name" value="Mss4-like_sf"/>
</dbReference>
<dbReference type="OrthoDB" id="4188830at2"/>
<comment type="similarity">
    <text evidence="1">Belongs to the Gfa family.</text>
</comment>
<dbReference type="EMBL" id="AAVT01000006">
    <property type="protein sequence ID" value="EAW30723.1"/>
    <property type="molecule type" value="Genomic_DNA"/>
</dbReference>
<dbReference type="GO" id="GO:0046872">
    <property type="term" value="F:metal ion binding"/>
    <property type="evidence" value="ECO:0007669"/>
    <property type="project" value="UniProtKB-KW"/>
</dbReference>
<keyword evidence="4" id="KW-0456">Lyase</keyword>
<comment type="caution">
    <text evidence="6">The sequence shown here is derived from an EMBL/GenBank/DDBJ whole genome shotgun (WGS) entry which is preliminary data.</text>
</comment>
<dbReference type="InterPro" id="IPR006913">
    <property type="entry name" value="CENP-V/GFA"/>
</dbReference>
<dbReference type="PROSITE" id="PS51891">
    <property type="entry name" value="CENP_V_GFA"/>
    <property type="match status" value="1"/>
</dbReference>
<proteinExistence type="inferred from homology"/>
<evidence type="ECO:0000256" key="1">
    <source>
        <dbReference type="ARBA" id="ARBA00005495"/>
    </source>
</evidence>
<evidence type="ECO:0000313" key="7">
    <source>
        <dbReference type="Proteomes" id="UP000004931"/>
    </source>
</evidence>
<protein>
    <recommendedName>
        <fullName evidence="5">CENP-V/GFA domain-containing protein</fullName>
    </recommendedName>
</protein>
<dbReference type="PANTHER" id="PTHR33337">
    <property type="entry name" value="GFA DOMAIN-CONTAINING PROTEIN"/>
    <property type="match status" value="1"/>
</dbReference>
<dbReference type="Proteomes" id="UP000004931">
    <property type="component" value="Unassembled WGS sequence"/>
</dbReference>
<keyword evidence="7" id="KW-1185">Reference proteome</keyword>
<feature type="domain" description="CENP-V/GFA" evidence="5">
    <location>
        <begin position="10"/>
        <end position="119"/>
    </location>
</feature>
<reference evidence="6 7" key="1">
    <citation type="journal article" date="2010" name="J. Bacteriol.">
        <title>Genome sequence of the oligotrophic marine Gammaproteobacterium HTCC2143, isolated from the Oregon Coast.</title>
        <authorList>
            <person name="Oh H.M."/>
            <person name="Kang I."/>
            <person name="Ferriera S."/>
            <person name="Giovannoni S.J."/>
            <person name="Cho J.C."/>
        </authorList>
    </citation>
    <scope>NUCLEOTIDE SEQUENCE [LARGE SCALE GENOMIC DNA]</scope>
    <source>
        <strain evidence="6 7">HTCC2143</strain>
    </source>
</reference>
<keyword evidence="3" id="KW-0862">Zinc</keyword>
<dbReference type="eggNOG" id="COG3791">
    <property type="taxonomic scope" value="Bacteria"/>
</dbReference>
<evidence type="ECO:0000256" key="3">
    <source>
        <dbReference type="ARBA" id="ARBA00022833"/>
    </source>
</evidence>
<name>A0YE87_9GAMM</name>
<evidence type="ECO:0000256" key="4">
    <source>
        <dbReference type="ARBA" id="ARBA00023239"/>
    </source>
</evidence>
<accession>A0YE87</accession>
<evidence type="ECO:0000313" key="6">
    <source>
        <dbReference type="EMBL" id="EAW30723.1"/>
    </source>
</evidence>
<dbReference type="PANTHER" id="PTHR33337:SF40">
    <property type="entry name" value="CENP-V_GFA DOMAIN-CONTAINING PROTEIN-RELATED"/>
    <property type="match status" value="1"/>
</dbReference>
<evidence type="ECO:0000259" key="5">
    <source>
        <dbReference type="PROSITE" id="PS51891"/>
    </source>
</evidence>
<evidence type="ECO:0000256" key="2">
    <source>
        <dbReference type="ARBA" id="ARBA00022723"/>
    </source>
</evidence>
<gene>
    <name evidence="6" type="ORF">GP2143_02329</name>
</gene>
<dbReference type="Gene3D" id="3.90.1590.10">
    <property type="entry name" value="glutathione-dependent formaldehyde- activating enzyme (gfa)"/>
    <property type="match status" value="1"/>
</dbReference>
<dbReference type="AlphaFoldDB" id="A0YE87"/>
<keyword evidence="2" id="KW-0479">Metal-binding</keyword>
<dbReference type="SUPFAM" id="SSF51316">
    <property type="entry name" value="Mss4-like"/>
    <property type="match status" value="1"/>
</dbReference>
<dbReference type="STRING" id="247633.GP2143_02329"/>
<dbReference type="GO" id="GO:0016846">
    <property type="term" value="F:carbon-sulfur lyase activity"/>
    <property type="evidence" value="ECO:0007669"/>
    <property type="project" value="InterPro"/>
</dbReference>
<organism evidence="6 7">
    <name type="scientific">marine gamma proteobacterium HTCC2143</name>
    <dbReference type="NCBI Taxonomy" id="247633"/>
    <lineage>
        <taxon>Bacteria</taxon>
        <taxon>Pseudomonadati</taxon>
        <taxon>Pseudomonadota</taxon>
        <taxon>Gammaproteobacteria</taxon>
        <taxon>Cellvibrionales</taxon>
        <taxon>Spongiibacteraceae</taxon>
        <taxon>BD1-7 clade</taxon>
    </lineage>
</organism>
<dbReference type="Pfam" id="PF04828">
    <property type="entry name" value="GFA"/>
    <property type="match status" value="1"/>
</dbReference>
<sequence>MEDNMSETNRSAKCNCGALCVEVTGSPVVQLVCHCNDCREATQLPFIEAAFFKAEDCVAHGDSKSLEMKGSSGLDKAYVGCSNCGTALYARVEALNGACVIVTNHQSTFEFEAQSHIWTTEKLGDVEIPGDALQSESGPPDDIREHMIATFWAKG</sequence>